<dbReference type="PROSITE" id="PS51257">
    <property type="entry name" value="PROKAR_LIPOPROTEIN"/>
    <property type="match status" value="1"/>
</dbReference>
<comment type="caution">
    <text evidence="2">The sequence shown here is derived from an EMBL/GenBank/DDBJ whole genome shotgun (WGS) entry which is preliminary data.</text>
</comment>
<keyword evidence="1" id="KW-0732">Signal</keyword>
<name>A0ABS3BKK0_9BACT</name>
<reference evidence="2 3" key="1">
    <citation type="submission" date="2021-03" db="EMBL/GenBank/DDBJ databases">
        <title>novel species isolated from a fishpond in China.</title>
        <authorList>
            <person name="Lu H."/>
            <person name="Cai Z."/>
        </authorList>
    </citation>
    <scope>NUCLEOTIDE SEQUENCE [LARGE SCALE GENOMIC DNA]</scope>
    <source>
        <strain evidence="2 3">JCM 31546</strain>
    </source>
</reference>
<proteinExistence type="predicted"/>
<protein>
    <recommendedName>
        <fullName evidence="4">IPT/TIG domain-containing protein</fullName>
    </recommendedName>
</protein>
<organism evidence="2 3">
    <name type="scientific">Algoriphagus aestuariicola</name>
    <dbReference type="NCBI Taxonomy" id="1852016"/>
    <lineage>
        <taxon>Bacteria</taxon>
        <taxon>Pseudomonadati</taxon>
        <taxon>Bacteroidota</taxon>
        <taxon>Cytophagia</taxon>
        <taxon>Cytophagales</taxon>
        <taxon>Cyclobacteriaceae</taxon>
        <taxon>Algoriphagus</taxon>
    </lineage>
</organism>
<feature type="chain" id="PRO_5046424697" description="IPT/TIG domain-containing protein" evidence="1">
    <location>
        <begin position="20"/>
        <end position="683"/>
    </location>
</feature>
<dbReference type="InterPro" id="IPR015915">
    <property type="entry name" value="Kelch-typ_b-propeller"/>
</dbReference>
<gene>
    <name evidence="2" type="ORF">J0A67_01550</name>
</gene>
<evidence type="ECO:0008006" key="4">
    <source>
        <dbReference type="Google" id="ProtNLM"/>
    </source>
</evidence>
<dbReference type="RefSeq" id="WP_206567513.1">
    <property type="nucleotide sequence ID" value="NZ_JAFKCW010000001.1"/>
</dbReference>
<dbReference type="Proteomes" id="UP000664698">
    <property type="component" value="Unassembled WGS sequence"/>
</dbReference>
<dbReference type="EMBL" id="JAFKCW010000001">
    <property type="protein sequence ID" value="MBN7799522.1"/>
    <property type="molecule type" value="Genomic_DNA"/>
</dbReference>
<evidence type="ECO:0000256" key="1">
    <source>
        <dbReference type="SAM" id="SignalP"/>
    </source>
</evidence>
<evidence type="ECO:0000313" key="3">
    <source>
        <dbReference type="Proteomes" id="UP000664698"/>
    </source>
</evidence>
<dbReference type="Gene3D" id="2.120.10.80">
    <property type="entry name" value="Kelch-type beta propeller"/>
    <property type="match status" value="1"/>
</dbReference>
<dbReference type="SUPFAM" id="SSF117281">
    <property type="entry name" value="Kelch motif"/>
    <property type="match status" value="1"/>
</dbReference>
<accession>A0ABS3BKK0</accession>
<feature type="signal peptide" evidence="1">
    <location>
        <begin position="1"/>
        <end position="19"/>
    </location>
</feature>
<sequence length="683" mass="76509">MIRRIIVAVFSAWLLISCAEDEVVPRTNPRFSVALIQGVDQTGAEFSANIYDYGSEEILEYGFVYGDVAQLGNINSEIISAKGNPPMEFKLRAIHGLAKGKSYQVAAFLKTESGVVYSESRQFVADGSIGFILSQIIAPSEVFFGDELIFQGENLPRNPASIRGKFEGVEMKVTQVEGGQFKAEIPQMFVFDPERAVEGRFLITILVGAKTLEVEKVLNFRKPTFQVSSAPEIAYDELIQIRGRDLQDAGVAVSYTDNTGKKTKLDLASSTDELIEVSLNALFTEGKPKLTVSIRGIAYELANVFSLKPTTITAGQGEEYDGWYRYLEIHGENFNPISPDFNRLVLEGVVSHYTEITEATSTKLRVTLTPGAGVYSRQISIRSEMGPGKSEHGYLLKVTTPELPVEELPYGLFGLSHALGVSYQGKGYLIAGEGIYEYSASDFFPKKIHGQIQVPYFSFSRLAFATGGEGSLFVSDGEVLFSFDLASRQVRLHPDLPNIAAENLGFFVEGGYLYVEYGNLSGWGFTPTCKRRFRMNLALNVWEELEAESRDRYYISNKPFRVNGVLYSYRIVTEQSGNSSEIVRFNPATKNWDLVKVLSSDYIEVWTNEVYVIGDLVYFPANANSFVLDSKTWEARFIDNFFFGTRPREGAQIGSYFYQFKSNADHFYLYQIDPSYFVLSRRE</sequence>
<evidence type="ECO:0000313" key="2">
    <source>
        <dbReference type="EMBL" id="MBN7799522.1"/>
    </source>
</evidence>
<keyword evidence="3" id="KW-1185">Reference proteome</keyword>